<evidence type="ECO:0000313" key="15">
    <source>
        <dbReference type="EMBL" id="SFJ59554.1"/>
    </source>
</evidence>
<keyword evidence="16" id="KW-1185">Reference proteome</keyword>
<feature type="transmembrane region" description="Helical" evidence="11">
    <location>
        <begin position="277"/>
        <end position="298"/>
    </location>
</feature>
<dbReference type="PANTHER" id="PTHR43394">
    <property type="entry name" value="ATP-DEPENDENT PERMEASE MDL1, MITOCHONDRIAL"/>
    <property type="match status" value="1"/>
</dbReference>
<organism evidence="15 16">
    <name type="scientific">Thermoflavimicrobium dichotomicum</name>
    <dbReference type="NCBI Taxonomy" id="46223"/>
    <lineage>
        <taxon>Bacteria</taxon>
        <taxon>Bacillati</taxon>
        <taxon>Bacillota</taxon>
        <taxon>Bacilli</taxon>
        <taxon>Bacillales</taxon>
        <taxon>Thermoactinomycetaceae</taxon>
        <taxon>Thermoflavimicrobium</taxon>
    </lineage>
</organism>
<reference evidence="15 16" key="1">
    <citation type="submission" date="2016-10" db="EMBL/GenBank/DDBJ databases">
        <authorList>
            <person name="de Groot N.N."/>
        </authorList>
    </citation>
    <scope>NUCLEOTIDE SEQUENCE [LARGE SCALE GENOMIC DNA]</scope>
    <source>
        <strain evidence="15 16">DSM 44778</strain>
    </source>
</reference>
<evidence type="ECO:0000256" key="9">
    <source>
        <dbReference type="ARBA" id="ARBA00022989"/>
    </source>
</evidence>
<feature type="transmembrane region" description="Helical" evidence="11">
    <location>
        <begin position="203"/>
        <end position="224"/>
    </location>
</feature>
<dbReference type="InterPro" id="IPR039421">
    <property type="entry name" value="Type_1_exporter"/>
</dbReference>
<keyword evidence="5" id="KW-0547">Nucleotide-binding</keyword>
<dbReference type="SUPFAM" id="SSF52540">
    <property type="entry name" value="P-loop containing nucleoside triphosphate hydrolases"/>
    <property type="match status" value="1"/>
</dbReference>
<evidence type="ECO:0000256" key="3">
    <source>
        <dbReference type="ARBA" id="ARBA00022475"/>
    </source>
</evidence>
<keyword evidence="7" id="KW-0788">Thiol protease</keyword>
<feature type="domain" description="Peptidase C39" evidence="14">
    <location>
        <begin position="17"/>
        <end position="137"/>
    </location>
</feature>
<dbReference type="Pfam" id="PF00664">
    <property type="entry name" value="ABC_membrane"/>
    <property type="match status" value="1"/>
</dbReference>
<evidence type="ECO:0000259" key="14">
    <source>
        <dbReference type="PROSITE" id="PS50990"/>
    </source>
</evidence>
<evidence type="ECO:0000256" key="5">
    <source>
        <dbReference type="ARBA" id="ARBA00022741"/>
    </source>
</evidence>
<dbReference type="InterPro" id="IPR003593">
    <property type="entry name" value="AAA+_ATPase"/>
</dbReference>
<protein>
    <submittedName>
        <fullName evidence="15">ABC-type bacteriocin/lantibiotic exporter, contains an N-terminal double-glycine peptidase domain</fullName>
    </submittedName>
</protein>
<dbReference type="InterPro" id="IPR005074">
    <property type="entry name" value="Peptidase_C39"/>
</dbReference>
<dbReference type="GO" id="GO:0016887">
    <property type="term" value="F:ATP hydrolysis activity"/>
    <property type="evidence" value="ECO:0007669"/>
    <property type="project" value="InterPro"/>
</dbReference>
<name>A0A1I3SL79_9BACL</name>
<keyword evidence="6" id="KW-0378">Hydrolase</keyword>
<evidence type="ECO:0000256" key="8">
    <source>
        <dbReference type="ARBA" id="ARBA00022840"/>
    </source>
</evidence>
<keyword evidence="4 11" id="KW-0812">Transmembrane</keyword>
<feature type="transmembrane region" description="Helical" evidence="11">
    <location>
        <begin position="304"/>
        <end position="328"/>
    </location>
</feature>
<dbReference type="STRING" id="46223.SAMN05421852_11396"/>
<keyword evidence="9 11" id="KW-1133">Transmembrane helix</keyword>
<evidence type="ECO:0000259" key="13">
    <source>
        <dbReference type="PROSITE" id="PS50929"/>
    </source>
</evidence>
<dbReference type="Pfam" id="PF00005">
    <property type="entry name" value="ABC_tran"/>
    <property type="match status" value="1"/>
</dbReference>
<dbReference type="InterPro" id="IPR017871">
    <property type="entry name" value="ABC_transporter-like_CS"/>
</dbReference>
<dbReference type="SUPFAM" id="SSF90123">
    <property type="entry name" value="ABC transporter transmembrane region"/>
    <property type="match status" value="1"/>
</dbReference>
<dbReference type="PROSITE" id="PS50893">
    <property type="entry name" value="ABC_TRANSPORTER_2"/>
    <property type="match status" value="1"/>
</dbReference>
<evidence type="ECO:0000259" key="12">
    <source>
        <dbReference type="PROSITE" id="PS50893"/>
    </source>
</evidence>
<dbReference type="InterPro" id="IPR027417">
    <property type="entry name" value="P-loop_NTPase"/>
</dbReference>
<feature type="domain" description="ABC transporter" evidence="12">
    <location>
        <begin position="485"/>
        <end position="716"/>
    </location>
</feature>
<evidence type="ECO:0000256" key="6">
    <source>
        <dbReference type="ARBA" id="ARBA00022801"/>
    </source>
</evidence>
<dbReference type="FunFam" id="3.40.50.300:FF:000221">
    <property type="entry name" value="Multidrug ABC transporter ATP-binding protein"/>
    <property type="match status" value="1"/>
</dbReference>
<dbReference type="InterPro" id="IPR003439">
    <property type="entry name" value="ABC_transporter-like_ATP-bd"/>
</dbReference>
<dbReference type="PROSITE" id="PS00211">
    <property type="entry name" value="ABC_TRANSPORTER_1"/>
    <property type="match status" value="1"/>
</dbReference>
<evidence type="ECO:0000256" key="2">
    <source>
        <dbReference type="ARBA" id="ARBA00022448"/>
    </source>
</evidence>
<dbReference type="Proteomes" id="UP000199545">
    <property type="component" value="Unassembled WGS sequence"/>
</dbReference>
<dbReference type="OrthoDB" id="9762778at2"/>
<dbReference type="InterPro" id="IPR011527">
    <property type="entry name" value="ABC1_TM_dom"/>
</dbReference>
<keyword evidence="3" id="KW-1003">Cell membrane</keyword>
<feature type="domain" description="ABC transmembrane type-1" evidence="13">
    <location>
        <begin position="168"/>
        <end position="448"/>
    </location>
</feature>
<evidence type="ECO:0000313" key="16">
    <source>
        <dbReference type="Proteomes" id="UP000199545"/>
    </source>
</evidence>
<sequence>MSLLRKIIPKRVPVIRQMSQAECGPACLAMIFAYYQHHVPLYILSEECQTHRNGVNAKILKNVAENYGYICKAYRVNSSSALFQVTLPVILYWDQNHYVVLEKINQQYAWIVDPAMGRKKITLEELDAHFSQVVFTFSPTDQLKQVEHIQSSAKKLLRYAFLKSGLTFFMFFLSFLVQLIAISVPFLMGYIIDQYVNKTNSSIYQNLFLIIAGLLITFFLFSYIRSILFVQLQRYISSAISKDYLEHLLQLPLRFFEQRNTGDLATRMNNVSMIREILSTTGVAVVLDMTLILIYFFAMLVQSPFLSGVTFIVGAIQVMLMVLFLRIIRHYSQQELAMQATSQSYLTEALRSILLVKSTHKEDKILVNWLNMYSDQMKYFSLRFLRSGLLNSIVSSLTLATPLILLLFGMHEISKGNMTLGGLITFNSLAMAFLAPINSIITYAQSFQILFSVFERLQDALITRPEIDKEESKAKDKVTLGKVPITFEDVSFAYQKDQPILEKVSFTIYPGEKVALVGPTGSGKSSIVKLLLGLYKPVAGHIRFGEHEINEIDLHHLRSQVGVVLQETFLFNESIEKNIAFFEELPIQQVQAGAQLAALDEEIKKMPLGYHTIIGENGQNLSGGQRQRLSIARALATQPSLLILDEATSHLDSITERKLNETFKKNGITQLIIAHRLSTIMDADQIIVLDQGKIQGIGTHEILLKECELYRNLWKEQGEKAPEFQATSASV</sequence>
<gene>
    <name evidence="15" type="ORF">SAMN05421852_11396</name>
</gene>
<feature type="transmembrane region" description="Helical" evidence="11">
    <location>
        <begin position="420"/>
        <end position="441"/>
    </location>
</feature>
<dbReference type="GO" id="GO:0015421">
    <property type="term" value="F:ABC-type oligopeptide transporter activity"/>
    <property type="evidence" value="ECO:0007669"/>
    <property type="project" value="TreeGrafter"/>
</dbReference>
<dbReference type="RefSeq" id="WP_093230865.1">
    <property type="nucleotide sequence ID" value="NZ_FORR01000013.1"/>
</dbReference>
<dbReference type="CDD" id="cd18555">
    <property type="entry name" value="ABC_6TM_T1SS_like"/>
    <property type="match status" value="1"/>
</dbReference>
<accession>A0A1I3SL79</accession>
<dbReference type="CDD" id="cd02425">
    <property type="entry name" value="Peptidase_C39F"/>
    <property type="match status" value="1"/>
</dbReference>
<dbReference type="SMART" id="SM00382">
    <property type="entry name" value="AAA"/>
    <property type="match status" value="1"/>
</dbReference>
<dbReference type="GO" id="GO:0008234">
    <property type="term" value="F:cysteine-type peptidase activity"/>
    <property type="evidence" value="ECO:0007669"/>
    <property type="project" value="UniProtKB-KW"/>
</dbReference>
<comment type="subcellular location">
    <subcellularLocation>
        <location evidence="1">Cell membrane</location>
        <topology evidence="1">Multi-pass membrane protein</topology>
    </subcellularLocation>
</comment>
<proteinExistence type="predicted"/>
<dbReference type="GO" id="GO:0006508">
    <property type="term" value="P:proteolysis"/>
    <property type="evidence" value="ECO:0007669"/>
    <property type="project" value="InterPro"/>
</dbReference>
<dbReference type="InterPro" id="IPR036640">
    <property type="entry name" value="ABC1_TM_sf"/>
</dbReference>
<evidence type="ECO:0000256" key="7">
    <source>
        <dbReference type="ARBA" id="ARBA00022807"/>
    </source>
</evidence>
<dbReference type="InterPro" id="IPR033839">
    <property type="entry name" value="Lacticin_481_peptidase"/>
</dbReference>
<keyword evidence="10 11" id="KW-0472">Membrane</keyword>
<dbReference type="GO" id="GO:0005524">
    <property type="term" value="F:ATP binding"/>
    <property type="evidence" value="ECO:0007669"/>
    <property type="project" value="UniProtKB-KW"/>
</dbReference>
<dbReference type="PANTHER" id="PTHR43394:SF1">
    <property type="entry name" value="ATP-BINDING CASSETTE SUB-FAMILY B MEMBER 10, MITOCHONDRIAL"/>
    <property type="match status" value="1"/>
</dbReference>
<keyword evidence="2" id="KW-0813">Transport</keyword>
<feature type="transmembrane region" description="Helical" evidence="11">
    <location>
        <begin position="388"/>
        <end position="408"/>
    </location>
</feature>
<feature type="transmembrane region" description="Helical" evidence="11">
    <location>
        <begin position="165"/>
        <end position="191"/>
    </location>
</feature>
<dbReference type="Gene3D" id="3.90.70.10">
    <property type="entry name" value="Cysteine proteinases"/>
    <property type="match status" value="1"/>
</dbReference>
<dbReference type="PROSITE" id="PS50929">
    <property type="entry name" value="ABC_TM1F"/>
    <property type="match status" value="1"/>
</dbReference>
<dbReference type="AlphaFoldDB" id="A0A1I3SL79"/>
<evidence type="ECO:0000256" key="10">
    <source>
        <dbReference type="ARBA" id="ARBA00023136"/>
    </source>
</evidence>
<dbReference type="Gene3D" id="1.20.1560.10">
    <property type="entry name" value="ABC transporter type 1, transmembrane domain"/>
    <property type="match status" value="1"/>
</dbReference>
<dbReference type="Pfam" id="PF03412">
    <property type="entry name" value="Peptidase_C39"/>
    <property type="match status" value="1"/>
</dbReference>
<evidence type="ECO:0000256" key="11">
    <source>
        <dbReference type="SAM" id="Phobius"/>
    </source>
</evidence>
<dbReference type="Gene3D" id="3.40.50.300">
    <property type="entry name" value="P-loop containing nucleotide triphosphate hydrolases"/>
    <property type="match status" value="1"/>
</dbReference>
<dbReference type="EMBL" id="FORR01000013">
    <property type="protein sequence ID" value="SFJ59554.1"/>
    <property type="molecule type" value="Genomic_DNA"/>
</dbReference>
<keyword evidence="7" id="KW-0645">Protease</keyword>
<dbReference type="PROSITE" id="PS50990">
    <property type="entry name" value="PEPTIDASE_C39"/>
    <property type="match status" value="1"/>
</dbReference>
<keyword evidence="8" id="KW-0067">ATP-binding</keyword>
<evidence type="ECO:0000256" key="1">
    <source>
        <dbReference type="ARBA" id="ARBA00004651"/>
    </source>
</evidence>
<dbReference type="GO" id="GO:0005886">
    <property type="term" value="C:plasma membrane"/>
    <property type="evidence" value="ECO:0007669"/>
    <property type="project" value="UniProtKB-SubCell"/>
</dbReference>
<evidence type="ECO:0000256" key="4">
    <source>
        <dbReference type="ARBA" id="ARBA00022692"/>
    </source>
</evidence>